<keyword evidence="10" id="KW-0175">Coiled coil</keyword>
<evidence type="ECO:0000256" key="4">
    <source>
        <dbReference type="ARBA" id="ARBA00022618"/>
    </source>
</evidence>
<evidence type="ECO:0000256" key="9">
    <source>
        <dbReference type="ARBA" id="ARBA00033158"/>
    </source>
</evidence>
<evidence type="ECO:0000256" key="2">
    <source>
        <dbReference type="ARBA" id="ARBA00015195"/>
    </source>
</evidence>
<keyword evidence="3" id="KW-0963">Cytoplasm</keyword>
<dbReference type="PANTHER" id="PTHR34981">
    <property type="entry name" value="CELL DIVISION PROTEIN ZAPA"/>
    <property type="match status" value="1"/>
</dbReference>
<dbReference type="InterPro" id="IPR036192">
    <property type="entry name" value="Cell_div_ZapA-like_sf"/>
</dbReference>
<dbReference type="InterPro" id="IPR007838">
    <property type="entry name" value="Cell_div_ZapA-like"/>
</dbReference>
<evidence type="ECO:0000313" key="11">
    <source>
        <dbReference type="EMBL" id="MCQ1531018.1"/>
    </source>
</evidence>
<dbReference type="RefSeq" id="WP_255228539.1">
    <property type="nucleotide sequence ID" value="NZ_JAJEKE010000017.1"/>
</dbReference>
<dbReference type="GO" id="GO:0051301">
    <property type="term" value="P:cell division"/>
    <property type="evidence" value="ECO:0007669"/>
    <property type="project" value="UniProtKB-KW"/>
</dbReference>
<accession>A0ABT1NLL7</accession>
<dbReference type="SUPFAM" id="SSF102829">
    <property type="entry name" value="Cell division protein ZapA-like"/>
    <property type="match status" value="1"/>
</dbReference>
<sequence>MNTRKKVVVNIFGSEYTIIGESSEDHINYIAAKVDETMRDIGSRNSKYSTTMIAVLAALNMADFLYKAQEEASVLSDENKTLKDEIAVPLEELENIRKEMDALKQQYLITQEELTKNQIELGVISKEHKNLLKENKDLKVELDVSRSALKEMQSKLFESQIDLLKAKKELDELKSFRHNKSNRNQNNISS</sequence>
<comment type="subunit">
    <text evidence="8">Homodimer. Interacts with FtsZ.</text>
</comment>
<gene>
    <name evidence="11" type="primary">zapA</name>
    <name evidence="11" type="ORF">LJD61_15920</name>
</gene>
<comment type="function">
    <text evidence="7">Activator of cell division through the inhibition of FtsZ GTPase activity, therefore promoting FtsZ assembly into bundles of protofilaments necessary for the formation of the division Z ring. It is recruited early at mid-cell but it is not essential for cell division.</text>
</comment>
<protein>
    <recommendedName>
        <fullName evidence="2">Cell division protein ZapA</fullName>
    </recommendedName>
    <alternativeName>
        <fullName evidence="9">Z ring-associated protein ZapA</fullName>
    </alternativeName>
</protein>
<keyword evidence="6" id="KW-0131">Cell cycle</keyword>
<comment type="subcellular location">
    <subcellularLocation>
        <location evidence="1">Cytoplasm</location>
    </subcellularLocation>
</comment>
<dbReference type="EMBL" id="JAJEKE010000017">
    <property type="protein sequence ID" value="MCQ1531018.1"/>
    <property type="molecule type" value="Genomic_DNA"/>
</dbReference>
<keyword evidence="5" id="KW-0717">Septation</keyword>
<organism evidence="11 12">
    <name type="scientific">Lutispora saccharofermentans</name>
    <dbReference type="NCBI Taxonomy" id="3024236"/>
    <lineage>
        <taxon>Bacteria</taxon>
        <taxon>Bacillati</taxon>
        <taxon>Bacillota</taxon>
        <taxon>Clostridia</taxon>
        <taxon>Lutisporales</taxon>
        <taxon>Lutisporaceae</taxon>
        <taxon>Lutispora</taxon>
    </lineage>
</organism>
<proteinExistence type="predicted"/>
<feature type="coiled-coil region" evidence="10">
    <location>
        <begin position="65"/>
        <end position="155"/>
    </location>
</feature>
<evidence type="ECO:0000256" key="10">
    <source>
        <dbReference type="SAM" id="Coils"/>
    </source>
</evidence>
<name>A0ABT1NLL7_9FIRM</name>
<dbReference type="Proteomes" id="UP001651880">
    <property type="component" value="Unassembled WGS sequence"/>
</dbReference>
<evidence type="ECO:0000256" key="5">
    <source>
        <dbReference type="ARBA" id="ARBA00023210"/>
    </source>
</evidence>
<keyword evidence="12" id="KW-1185">Reference proteome</keyword>
<dbReference type="Pfam" id="PF05164">
    <property type="entry name" value="ZapA"/>
    <property type="match status" value="1"/>
</dbReference>
<evidence type="ECO:0000256" key="6">
    <source>
        <dbReference type="ARBA" id="ARBA00023306"/>
    </source>
</evidence>
<keyword evidence="4 11" id="KW-0132">Cell division</keyword>
<evidence type="ECO:0000256" key="8">
    <source>
        <dbReference type="ARBA" id="ARBA00026068"/>
    </source>
</evidence>
<dbReference type="InterPro" id="IPR053712">
    <property type="entry name" value="Bac_CellDiv_Activator"/>
</dbReference>
<evidence type="ECO:0000256" key="3">
    <source>
        <dbReference type="ARBA" id="ARBA00022490"/>
    </source>
</evidence>
<dbReference type="PANTHER" id="PTHR34981:SF1">
    <property type="entry name" value="CELL DIVISION PROTEIN ZAPA"/>
    <property type="match status" value="1"/>
</dbReference>
<evidence type="ECO:0000256" key="7">
    <source>
        <dbReference type="ARBA" id="ARBA00024910"/>
    </source>
</evidence>
<evidence type="ECO:0000313" key="12">
    <source>
        <dbReference type="Proteomes" id="UP001651880"/>
    </source>
</evidence>
<comment type="caution">
    <text evidence="11">The sequence shown here is derived from an EMBL/GenBank/DDBJ whole genome shotgun (WGS) entry which is preliminary data.</text>
</comment>
<evidence type="ECO:0000256" key="1">
    <source>
        <dbReference type="ARBA" id="ARBA00004496"/>
    </source>
</evidence>
<dbReference type="Gene3D" id="6.10.250.790">
    <property type="match status" value="1"/>
</dbReference>
<reference evidence="11 12" key="1">
    <citation type="submission" date="2021-10" db="EMBL/GenBank/DDBJ databases">
        <title>Lutispora strain m25 sp. nov., a thermophilic, non-spore-forming bacterium isolated from a lab-scale methanogenic bioreactor digesting anaerobic sludge.</title>
        <authorList>
            <person name="El Houari A."/>
            <person name="Mcdonald J."/>
        </authorList>
    </citation>
    <scope>NUCLEOTIDE SEQUENCE [LARGE SCALE GENOMIC DNA]</scope>
    <source>
        <strain evidence="12">m25</strain>
    </source>
</reference>